<dbReference type="Proteomes" id="UP000191672">
    <property type="component" value="Unassembled WGS sequence"/>
</dbReference>
<evidence type="ECO:0000256" key="1">
    <source>
        <dbReference type="SAM" id="MobiDB-lite"/>
    </source>
</evidence>
<sequence length="49" mass="5558">MAKSRSQLYCHAKRSSNAKDMLSETEVADPDRETRDLRLSKNCGQDDSL</sequence>
<feature type="region of interest" description="Disordered" evidence="1">
    <location>
        <begin position="1"/>
        <end position="49"/>
    </location>
</feature>
<evidence type="ECO:0000313" key="3">
    <source>
        <dbReference type="Proteomes" id="UP000191672"/>
    </source>
</evidence>
<protein>
    <submittedName>
        <fullName evidence="2">Uncharacterized protein</fullName>
    </submittedName>
</protein>
<evidence type="ECO:0000313" key="2">
    <source>
        <dbReference type="EMBL" id="OQD87240.1"/>
    </source>
</evidence>
<name>A0A1V6QDE7_9EURO</name>
<feature type="compositionally biased region" description="Basic and acidic residues" evidence="1">
    <location>
        <begin position="29"/>
        <end position="39"/>
    </location>
</feature>
<reference evidence="3" key="1">
    <citation type="journal article" date="2017" name="Nat. Microbiol.">
        <title>Global analysis of biosynthetic gene clusters reveals vast potential of secondary metabolite production in Penicillium species.</title>
        <authorList>
            <person name="Nielsen J.C."/>
            <person name="Grijseels S."/>
            <person name="Prigent S."/>
            <person name="Ji B."/>
            <person name="Dainat J."/>
            <person name="Nielsen K.F."/>
            <person name="Frisvad J.C."/>
            <person name="Workman M."/>
            <person name="Nielsen J."/>
        </authorList>
    </citation>
    <scope>NUCLEOTIDE SEQUENCE [LARGE SCALE GENOMIC DNA]</scope>
    <source>
        <strain evidence="3">IBT 31811</strain>
    </source>
</reference>
<proteinExistence type="predicted"/>
<organism evidence="2 3">
    <name type="scientific">Penicillium antarcticum</name>
    <dbReference type="NCBI Taxonomy" id="416450"/>
    <lineage>
        <taxon>Eukaryota</taxon>
        <taxon>Fungi</taxon>
        <taxon>Dikarya</taxon>
        <taxon>Ascomycota</taxon>
        <taxon>Pezizomycotina</taxon>
        <taxon>Eurotiomycetes</taxon>
        <taxon>Eurotiomycetidae</taxon>
        <taxon>Eurotiales</taxon>
        <taxon>Aspergillaceae</taxon>
        <taxon>Penicillium</taxon>
    </lineage>
</organism>
<comment type="caution">
    <text evidence="2">The sequence shown here is derived from an EMBL/GenBank/DDBJ whole genome shotgun (WGS) entry which is preliminary data.</text>
</comment>
<dbReference type="EMBL" id="MDYN01000006">
    <property type="protein sequence ID" value="OQD87240.1"/>
    <property type="molecule type" value="Genomic_DNA"/>
</dbReference>
<accession>A0A1V6QDE7</accession>
<gene>
    <name evidence="2" type="ORF">PENANT_c006G02927</name>
</gene>
<dbReference type="AlphaFoldDB" id="A0A1V6QDE7"/>
<keyword evidence="3" id="KW-1185">Reference proteome</keyword>